<accession>A0A917L2M9</accession>
<feature type="compositionally biased region" description="Basic and acidic residues" evidence="1">
    <location>
        <begin position="50"/>
        <end position="66"/>
    </location>
</feature>
<proteinExistence type="predicted"/>
<keyword evidence="3" id="KW-1185">Reference proteome</keyword>
<name>A0A917L2M9_9PROT</name>
<comment type="caution">
    <text evidence="2">The sequence shown here is derived from an EMBL/GenBank/DDBJ whole genome shotgun (WGS) entry which is preliminary data.</text>
</comment>
<reference evidence="2" key="1">
    <citation type="journal article" date="2014" name="Int. J. Syst. Evol. Microbiol.">
        <title>Complete genome sequence of Corynebacterium casei LMG S-19264T (=DSM 44701T), isolated from a smear-ripened cheese.</title>
        <authorList>
            <consortium name="US DOE Joint Genome Institute (JGI-PGF)"/>
            <person name="Walter F."/>
            <person name="Albersmeier A."/>
            <person name="Kalinowski J."/>
            <person name="Ruckert C."/>
        </authorList>
    </citation>
    <scope>NUCLEOTIDE SEQUENCE</scope>
    <source>
        <strain evidence="2">CGMCC 1.3617</strain>
    </source>
</reference>
<sequence length="132" mass="14652">MIRLDLAAALPDAPHGRWALGDQRDLEEAELQREQPLADQPVLPPALHPDLADVHANRGHRAADRGRWRRYPSNLDPSYQRPDNSAAGIRFVTPSDASCRRNYLPSAAKNGAGFTMRFSIFTSIPRLATSAR</sequence>
<dbReference type="Proteomes" id="UP000661507">
    <property type="component" value="Unassembled WGS sequence"/>
</dbReference>
<reference evidence="2" key="2">
    <citation type="submission" date="2020-09" db="EMBL/GenBank/DDBJ databases">
        <authorList>
            <person name="Sun Q."/>
            <person name="Zhou Y."/>
        </authorList>
    </citation>
    <scope>NUCLEOTIDE SEQUENCE</scope>
    <source>
        <strain evidence="2">CGMCC 1.3617</strain>
    </source>
</reference>
<feature type="compositionally biased region" description="Basic and acidic residues" evidence="1">
    <location>
        <begin position="23"/>
        <end position="33"/>
    </location>
</feature>
<gene>
    <name evidence="2" type="ORF">GCM10011320_54370</name>
</gene>
<evidence type="ECO:0000313" key="2">
    <source>
        <dbReference type="EMBL" id="GGJ39874.1"/>
    </source>
</evidence>
<evidence type="ECO:0000256" key="1">
    <source>
        <dbReference type="SAM" id="MobiDB-lite"/>
    </source>
</evidence>
<protein>
    <submittedName>
        <fullName evidence="2">Uncharacterized protein</fullName>
    </submittedName>
</protein>
<organism evidence="2 3">
    <name type="scientific">Neoroseomonas lacus</name>
    <dbReference type="NCBI Taxonomy" id="287609"/>
    <lineage>
        <taxon>Bacteria</taxon>
        <taxon>Pseudomonadati</taxon>
        <taxon>Pseudomonadota</taxon>
        <taxon>Alphaproteobacteria</taxon>
        <taxon>Acetobacterales</taxon>
        <taxon>Acetobacteraceae</taxon>
        <taxon>Neoroseomonas</taxon>
    </lineage>
</organism>
<evidence type="ECO:0000313" key="3">
    <source>
        <dbReference type="Proteomes" id="UP000661507"/>
    </source>
</evidence>
<feature type="region of interest" description="Disordered" evidence="1">
    <location>
        <begin position="23"/>
        <end position="87"/>
    </location>
</feature>
<dbReference type="AlphaFoldDB" id="A0A917L2M9"/>
<dbReference type="EMBL" id="BMKW01000018">
    <property type="protein sequence ID" value="GGJ39874.1"/>
    <property type="molecule type" value="Genomic_DNA"/>
</dbReference>